<proteinExistence type="predicted"/>
<accession>A0AAD9F5J1</accession>
<dbReference type="EMBL" id="JASDAP010000016">
    <property type="protein sequence ID" value="KAK1889714.1"/>
    <property type="molecule type" value="Genomic_DNA"/>
</dbReference>
<evidence type="ECO:0000313" key="3">
    <source>
        <dbReference type="Proteomes" id="UP001228049"/>
    </source>
</evidence>
<dbReference type="Proteomes" id="UP001228049">
    <property type="component" value="Unassembled WGS sequence"/>
</dbReference>
<protein>
    <submittedName>
        <fullName evidence="2">Pentatricopeptide repeat-containing protein</fullName>
    </submittedName>
</protein>
<feature type="region of interest" description="Disordered" evidence="1">
    <location>
        <begin position="65"/>
        <end position="85"/>
    </location>
</feature>
<sequence>MQVTQQVEQQANQIKRGNEIHKYKLDEQARTPGSKEPKKPWNQREKYLRILVLLHPMIRTKKRMCDWQPHYSEASSADEGKKRQI</sequence>
<feature type="compositionally biased region" description="Low complexity" evidence="1">
    <location>
        <begin position="1"/>
        <end position="13"/>
    </location>
</feature>
<comment type="caution">
    <text evidence="2">The sequence shown here is derived from an EMBL/GenBank/DDBJ whole genome shotgun (WGS) entry which is preliminary data.</text>
</comment>
<gene>
    <name evidence="2" type="ORF">KUDE01_014389</name>
</gene>
<feature type="compositionally biased region" description="Basic and acidic residues" evidence="1">
    <location>
        <begin position="16"/>
        <end position="42"/>
    </location>
</feature>
<keyword evidence="3" id="KW-1185">Reference proteome</keyword>
<evidence type="ECO:0000256" key="1">
    <source>
        <dbReference type="SAM" id="MobiDB-lite"/>
    </source>
</evidence>
<reference evidence="2" key="1">
    <citation type="submission" date="2023-04" db="EMBL/GenBank/DDBJ databases">
        <title>Chromosome-level genome of Chaenocephalus aceratus.</title>
        <authorList>
            <person name="Park H."/>
        </authorList>
    </citation>
    <scope>NUCLEOTIDE SEQUENCE</scope>
    <source>
        <strain evidence="2">DE</strain>
        <tissue evidence="2">Muscle</tissue>
    </source>
</reference>
<dbReference type="AlphaFoldDB" id="A0AAD9F5J1"/>
<evidence type="ECO:0000313" key="2">
    <source>
        <dbReference type="EMBL" id="KAK1889714.1"/>
    </source>
</evidence>
<organism evidence="2 3">
    <name type="scientific">Dissostichus eleginoides</name>
    <name type="common">Patagonian toothfish</name>
    <name type="synonym">Dissostichus amissus</name>
    <dbReference type="NCBI Taxonomy" id="100907"/>
    <lineage>
        <taxon>Eukaryota</taxon>
        <taxon>Metazoa</taxon>
        <taxon>Chordata</taxon>
        <taxon>Craniata</taxon>
        <taxon>Vertebrata</taxon>
        <taxon>Euteleostomi</taxon>
        <taxon>Actinopterygii</taxon>
        <taxon>Neopterygii</taxon>
        <taxon>Teleostei</taxon>
        <taxon>Neoteleostei</taxon>
        <taxon>Acanthomorphata</taxon>
        <taxon>Eupercaria</taxon>
        <taxon>Perciformes</taxon>
        <taxon>Notothenioidei</taxon>
        <taxon>Nototheniidae</taxon>
        <taxon>Dissostichus</taxon>
    </lineage>
</organism>
<feature type="region of interest" description="Disordered" evidence="1">
    <location>
        <begin position="1"/>
        <end position="42"/>
    </location>
</feature>
<name>A0AAD9F5J1_DISEL</name>